<keyword evidence="3" id="KW-1185">Reference proteome</keyword>
<dbReference type="PROSITE" id="PS50297">
    <property type="entry name" value="ANK_REP_REGION"/>
    <property type="match status" value="1"/>
</dbReference>
<reference evidence="2" key="1">
    <citation type="submission" date="2006-10" db="EMBL/GenBank/DDBJ databases">
        <authorList>
            <person name="Amadeo P."/>
            <person name="Zhao Q."/>
            <person name="Wortman J."/>
            <person name="Fraser-Liggett C."/>
            <person name="Carlton J."/>
        </authorList>
    </citation>
    <scope>NUCLEOTIDE SEQUENCE</scope>
    <source>
        <strain evidence="2">G3</strain>
    </source>
</reference>
<feature type="non-terminal residue" evidence="2">
    <location>
        <position position="1"/>
    </location>
</feature>
<dbReference type="Proteomes" id="UP000001542">
    <property type="component" value="Unassembled WGS sequence"/>
</dbReference>
<evidence type="ECO:0000256" key="1">
    <source>
        <dbReference type="PROSITE-ProRule" id="PRU00023"/>
    </source>
</evidence>
<dbReference type="SMART" id="SM00248">
    <property type="entry name" value="ANK"/>
    <property type="match status" value="2"/>
</dbReference>
<dbReference type="PROSITE" id="PS50088">
    <property type="entry name" value="ANK_REPEAT"/>
    <property type="match status" value="1"/>
</dbReference>
<dbReference type="InterPro" id="IPR036770">
    <property type="entry name" value="Ankyrin_rpt-contain_sf"/>
</dbReference>
<proteinExistence type="predicted"/>
<dbReference type="KEGG" id="tva:4733795"/>
<feature type="repeat" description="ANK" evidence="1">
    <location>
        <begin position="40"/>
        <end position="72"/>
    </location>
</feature>
<dbReference type="VEuPathDB" id="TrichDB:TVAGG3_0916010"/>
<dbReference type="AlphaFoldDB" id="A2H2H8"/>
<dbReference type="InterPro" id="IPR002110">
    <property type="entry name" value="Ankyrin_rpt"/>
</dbReference>
<dbReference type="SUPFAM" id="SSF48403">
    <property type="entry name" value="Ankyrin repeat"/>
    <property type="match status" value="1"/>
</dbReference>
<name>A2H2H8_TRIV3</name>
<keyword evidence="1" id="KW-0040">ANK repeat</keyword>
<dbReference type="RefSeq" id="XP_001289319.1">
    <property type="nucleotide sequence ID" value="XM_001289318.1"/>
</dbReference>
<dbReference type="PANTHER" id="PTHR24182:SF13">
    <property type="entry name" value="LD18443P"/>
    <property type="match status" value="1"/>
</dbReference>
<dbReference type="SMR" id="A2H2H8"/>
<gene>
    <name evidence="2" type="ORF">TVAG_132150</name>
</gene>
<dbReference type="PANTHER" id="PTHR24182">
    <property type="entry name" value="ANKYRIN REPEAT AND SOCS BOX CONTAINING 4"/>
    <property type="match status" value="1"/>
</dbReference>
<protein>
    <submittedName>
        <fullName evidence="2">Ankyrin repeat protein, putative</fullName>
    </submittedName>
</protein>
<dbReference type="VEuPathDB" id="TrichDB:TVAG_132150"/>
<evidence type="ECO:0000313" key="3">
    <source>
        <dbReference type="Proteomes" id="UP000001542"/>
    </source>
</evidence>
<reference evidence="2" key="2">
    <citation type="journal article" date="2007" name="Science">
        <title>Draft genome sequence of the sexually transmitted pathogen Trichomonas vaginalis.</title>
        <authorList>
            <person name="Carlton J.M."/>
            <person name="Hirt R.P."/>
            <person name="Silva J.C."/>
            <person name="Delcher A.L."/>
            <person name="Schatz M."/>
            <person name="Zhao Q."/>
            <person name="Wortman J.R."/>
            <person name="Bidwell S.L."/>
            <person name="Alsmark U.C.M."/>
            <person name="Besteiro S."/>
            <person name="Sicheritz-Ponten T."/>
            <person name="Noel C.J."/>
            <person name="Dacks J.B."/>
            <person name="Foster P.G."/>
            <person name="Simillion C."/>
            <person name="Van de Peer Y."/>
            <person name="Miranda-Saavedra D."/>
            <person name="Barton G.J."/>
            <person name="Westrop G.D."/>
            <person name="Mueller S."/>
            <person name="Dessi D."/>
            <person name="Fiori P.L."/>
            <person name="Ren Q."/>
            <person name="Paulsen I."/>
            <person name="Zhang H."/>
            <person name="Bastida-Corcuera F.D."/>
            <person name="Simoes-Barbosa A."/>
            <person name="Brown M.T."/>
            <person name="Hayes R.D."/>
            <person name="Mukherjee M."/>
            <person name="Okumura C.Y."/>
            <person name="Schneider R."/>
            <person name="Smith A.J."/>
            <person name="Vanacova S."/>
            <person name="Villalvazo M."/>
            <person name="Haas B.J."/>
            <person name="Pertea M."/>
            <person name="Feldblyum T.V."/>
            <person name="Utterback T.R."/>
            <person name="Shu C.L."/>
            <person name="Osoegawa K."/>
            <person name="de Jong P.J."/>
            <person name="Hrdy I."/>
            <person name="Horvathova L."/>
            <person name="Zubacova Z."/>
            <person name="Dolezal P."/>
            <person name="Malik S.B."/>
            <person name="Logsdon J.M. Jr."/>
            <person name="Henze K."/>
            <person name="Gupta A."/>
            <person name="Wang C.C."/>
            <person name="Dunne R.L."/>
            <person name="Upcroft J.A."/>
            <person name="Upcroft P."/>
            <person name="White O."/>
            <person name="Salzberg S.L."/>
            <person name="Tang P."/>
            <person name="Chiu C.-H."/>
            <person name="Lee Y.-S."/>
            <person name="Embley T.M."/>
            <person name="Coombs G.H."/>
            <person name="Mottram J.C."/>
            <person name="Tachezy J."/>
            <person name="Fraser-Liggett C.M."/>
            <person name="Johnson P.J."/>
        </authorList>
    </citation>
    <scope>NUCLEOTIDE SEQUENCE [LARGE SCALE GENOMIC DNA]</scope>
    <source>
        <strain evidence="2">G3</strain>
    </source>
</reference>
<evidence type="ECO:0000313" key="2">
    <source>
        <dbReference type="EMBL" id="EAX76389.1"/>
    </source>
</evidence>
<dbReference type="InParanoid" id="A2H2H8"/>
<organism evidence="2 3">
    <name type="scientific">Trichomonas vaginalis (strain ATCC PRA-98 / G3)</name>
    <dbReference type="NCBI Taxonomy" id="412133"/>
    <lineage>
        <taxon>Eukaryota</taxon>
        <taxon>Metamonada</taxon>
        <taxon>Parabasalia</taxon>
        <taxon>Trichomonadida</taxon>
        <taxon>Trichomonadidae</taxon>
        <taxon>Trichomonas</taxon>
    </lineage>
</organism>
<dbReference type="Gene3D" id="1.25.40.20">
    <property type="entry name" value="Ankyrin repeat-containing domain"/>
    <property type="match status" value="1"/>
</dbReference>
<sequence>YFDQTNDINKCFINSVNFTFPPLLEYFISLGANINEKDKNGNTALHNVVAWNYDEMAEVLISHGANINEKINMEKPHFILQLKIIVKKLLNFLFHMVRISMKK</sequence>
<dbReference type="Pfam" id="PF12796">
    <property type="entry name" value="Ank_2"/>
    <property type="match status" value="1"/>
</dbReference>
<dbReference type="EMBL" id="DS124688">
    <property type="protein sequence ID" value="EAX76389.1"/>
    <property type="molecule type" value="Genomic_DNA"/>
</dbReference>
<accession>A2H2H8</accession>